<accession>A0A7E5WMT2</accession>
<dbReference type="Pfam" id="PF07776">
    <property type="entry name" value="zf-AD"/>
    <property type="match status" value="1"/>
</dbReference>
<keyword evidence="8" id="KW-0238">DNA-binding</keyword>
<dbReference type="InParanoid" id="A0A7E5WMT2"/>
<keyword evidence="16" id="KW-1185">Reference proteome</keyword>
<dbReference type="GO" id="GO:0001227">
    <property type="term" value="F:DNA-binding transcription repressor activity, RNA polymerase II-specific"/>
    <property type="evidence" value="ECO:0007669"/>
    <property type="project" value="TreeGrafter"/>
</dbReference>
<keyword evidence="5 11" id="KW-0863">Zinc-finger</keyword>
<dbReference type="OrthoDB" id="3437960at2759"/>
<dbReference type="SUPFAM" id="SSF57667">
    <property type="entry name" value="beta-beta-alpha zinc fingers"/>
    <property type="match status" value="3"/>
</dbReference>
<evidence type="ECO:0000256" key="9">
    <source>
        <dbReference type="ARBA" id="ARBA00023163"/>
    </source>
</evidence>
<feature type="domain" description="C2H2-type" evidence="14">
    <location>
        <begin position="324"/>
        <end position="351"/>
    </location>
</feature>
<dbReference type="SMART" id="SM00868">
    <property type="entry name" value="zf-AD"/>
    <property type="match status" value="1"/>
</dbReference>
<evidence type="ECO:0000256" key="1">
    <source>
        <dbReference type="ARBA" id="ARBA00004123"/>
    </source>
</evidence>
<evidence type="ECO:0000256" key="10">
    <source>
        <dbReference type="ARBA" id="ARBA00023242"/>
    </source>
</evidence>
<dbReference type="PROSITE" id="PS00028">
    <property type="entry name" value="ZINC_FINGER_C2H2_1"/>
    <property type="match status" value="7"/>
</dbReference>
<evidence type="ECO:0000259" key="14">
    <source>
        <dbReference type="PROSITE" id="PS50157"/>
    </source>
</evidence>
<feature type="binding site" evidence="12">
    <location>
        <position position="9"/>
    </location>
    <ligand>
        <name>Zn(2+)</name>
        <dbReference type="ChEBI" id="CHEBI:29105"/>
    </ligand>
</feature>
<dbReference type="Gene3D" id="3.40.1800.20">
    <property type="match status" value="1"/>
</dbReference>
<dbReference type="Pfam" id="PF00096">
    <property type="entry name" value="zf-C2H2"/>
    <property type="match status" value="5"/>
</dbReference>
<dbReference type="InterPro" id="IPR036236">
    <property type="entry name" value="Znf_C2H2_sf"/>
</dbReference>
<dbReference type="PANTHER" id="PTHR24393">
    <property type="entry name" value="ZINC FINGER PROTEIN"/>
    <property type="match status" value="1"/>
</dbReference>
<keyword evidence="9" id="KW-0804">Transcription</keyword>
<keyword evidence="6 12" id="KW-0862">Zinc</keyword>
<evidence type="ECO:0000256" key="5">
    <source>
        <dbReference type="ARBA" id="ARBA00022771"/>
    </source>
</evidence>
<evidence type="ECO:0000313" key="17">
    <source>
        <dbReference type="RefSeq" id="XP_026741994.1"/>
    </source>
</evidence>
<feature type="domain" description="C2H2-type" evidence="14">
    <location>
        <begin position="380"/>
        <end position="407"/>
    </location>
</feature>
<keyword evidence="4" id="KW-0677">Repeat</keyword>
<organism evidence="16 17">
    <name type="scientific">Trichoplusia ni</name>
    <name type="common">Cabbage looper</name>
    <dbReference type="NCBI Taxonomy" id="7111"/>
    <lineage>
        <taxon>Eukaryota</taxon>
        <taxon>Metazoa</taxon>
        <taxon>Ecdysozoa</taxon>
        <taxon>Arthropoda</taxon>
        <taxon>Hexapoda</taxon>
        <taxon>Insecta</taxon>
        <taxon>Pterygota</taxon>
        <taxon>Neoptera</taxon>
        <taxon>Endopterygota</taxon>
        <taxon>Lepidoptera</taxon>
        <taxon>Glossata</taxon>
        <taxon>Ditrysia</taxon>
        <taxon>Noctuoidea</taxon>
        <taxon>Noctuidae</taxon>
        <taxon>Plusiinae</taxon>
        <taxon>Trichoplusia</taxon>
    </lineage>
</organism>
<dbReference type="GO" id="GO:0001228">
    <property type="term" value="F:DNA-binding transcription activator activity, RNA polymerase II-specific"/>
    <property type="evidence" value="ECO:0007669"/>
    <property type="project" value="TreeGrafter"/>
</dbReference>
<evidence type="ECO:0000256" key="13">
    <source>
        <dbReference type="SAM" id="MobiDB-lite"/>
    </source>
</evidence>
<dbReference type="FunFam" id="3.30.160.60:FF:000145">
    <property type="entry name" value="Zinc finger protein 574"/>
    <property type="match status" value="1"/>
</dbReference>
<dbReference type="InterPro" id="IPR013087">
    <property type="entry name" value="Znf_C2H2_type"/>
</dbReference>
<feature type="domain" description="C2H2-type" evidence="14">
    <location>
        <begin position="408"/>
        <end position="435"/>
    </location>
</feature>
<dbReference type="GeneID" id="113504091"/>
<dbReference type="RefSeq" id="XP_026741994.1">
    <property type="nucleotide sequence ID" value="XM_026886193.1"/>
</dbReference>
<feature type="domain" description="C2H2-type" evidence="14">
    <location>
        <begin position="352"/>
        <end position="379"/>
    </location>
</feature>
<feature type="binding site" evidence="12">
    <location>
        <position position="58"/>
    </location>
    <ligand>
        <name>Zn(2+)</name>
        <dbReference type="ChEBI" id="CHEBI:29105"/>
    </ligand>
</feature>
<evidence type="ECO:0000256" key="8">
    <source>
        <dbReference type="ARBA" id="ARBA00023125"/>
    </source>
</evidence>
<feature type="region of interest" description="Disordered" evidence="13">
    <location>
        <begin position="120"/>
        <end position="146"/>
    </location>
</feature>
<dbReference type="GO" id="GO:0005634">
    <property type="term" value="C:nucleus"/>
    <property type="evidence" value="ECO:0007669"/>
    <property type="project" value="UniProtKB-SubCell"/>
</dbReference>
<reference evidence="17" key="1">
    <citation type="submission" date="2025-08" db="UniProtKB">
        <authorList>
            <consortium name="RefSeq"/>
        </authorList>
    </citation>
    <scope>IDENTIFICATION</scope>
</reference>
<dbReference type="FunFam" id="3.30.160.60:FF:000646">
    <property type="entry name" value="Myeloid zinc finger 1"/>
    <property type="match status" value="1"/>
</dbReference>
<dbReference type="InterPro" id="IPR012934">
    <property type="entry name" value="Znf_AD"/>
</dbReference>
<dbReference type="Proteomes" id="UP000322000">
    <property type="component" value="Chromosome 21"/>
</dbReference>
<dbReference type="SUPFAM" id="SSF57716">
    <property type="entry name" value="Glucocorticoid receptor-like (DNA-binding domain)"/>
    <property type="match status" value="1"/>
</dbReference>
<evidence type="ECO:0000256" key="12">
    <source>
        <dbReference type="PROSITE-ProRule" id="PRU01263"/>
    </source>
</evidence>
<dbReference type="PROSITE" id="PS50157">
    <property type="entry name" value="ZINC_FINGER_C2H2_2"/>
    <property type="match status" value="6"/>
</dbReference>
<dbReference type="Gene3D" id="3.30.160.60">
    <property type="entry name" value="Classic Zinc Finger"/>
    <property type="match status" value="6"/>
</dbReference>
<dbReference type="PROSITE" id="PS51915">
    <property type="entry name" value="ZAD"/>
    <property type="match status" value="1"/>
</dbReference>
<proteinExistence type="inferred from homology"/>
<evidence type="ECO:0000259" key="15">
    <source>
        <dbReference type="PROSITE" id="PS51915"/>
    </source>
</evidence>
<feature type="binding site" evidence="12">
    <location>
        <position position="55"/>
    </location>
    <ligand>
        <name>Zn(2+)</name>
        <dbReference type="ChEBI" id="CHEBI:29105"/>
    </ligand>
</feature>
<dbReference type="AlphaFoldDB" id="A0A7E5WMT2"/>
<keyword evidence="7" id="KW-0805">Transcription regulation</keyword>
<keyword evidence="3 12" id="KW-0479">Metal-binding</keyword>
<comment type="similarity">
    <text evidence="2">Belongs to the krueppel C2H2-type zinc-finger protein family.</text>
</comment>
<evidence type="ECO:0000256" key="6">
    <source>
        <dbReference type="ARBA" id="ARBA00022833"/>
    </source>
</evidence>
<protein>
    <submittedName>
        <fullName evidence="17">Gastrula zinc finger protein XlCGF57.1-like</fullName>
    </submittedName>
</protein>
<dbReference type="PANTHER" id="PTHR24393:SF15">
    <property type="entry name" value="IP01243P-RELATED"/>
    <property type="match status" value="1"/>
</dbReference>
<feature type="domain" description="ZAD" evidence="15">
    <location>
        <begin position="7"/>
        <end position="82"/>
    </location>
</feature>
<sequence>MSDVENIYCRLCAELKPNNKLIDLKTDDEKSQEIVTKLTRLHIELNENMFPKTVCLMCVTSLQSAYEFVTTVEQAQTVLNDLILVRQIKKEKNVSDDENDVTEVPDDTCQDYLVVKVESKPAEPKPTESSSKPVEKGPKKGPQVYRKRNLSPTIEPVPVNDVKLSWKDYSWMCSYCDTLFPNVDELKTHSMEFHNACNAFRCTDCRRRKLRLDSFLIHVCRHRKHLKFSCYKCPMKFATVKVGNYHRTKHINSNYVCLGCNTNFTTKKDLNSHASKYYKETRVRKLPDIPQDDTLTCVICHKTCRNRGSLNVHLLTHTDRKKNHTCEVCGKCFFQKGSLAEHMLQHTNERPFPCEICKFSFKTSRQLRRHVGVHDGIKPFACDQCGRCFRLKKQLLSHSIIHTDSFPHVCSYCNKGFRFKTILNQHLRQHTGVKPYNCSICQRDFTNWPNFNKHMKRRHGTDMAKKKHTPEGTFPINSAGDVIYPAGDCLDWRKKIMMATQKEKPKVDDKIETVMQRELVPTGEVSNN</sequence>
<evidence type="ECO:0000256" key="11">
    <source>
        <dbReference type="PROSITE-ProRule" id="PRU00042"/>
    </source>
</evidence>
<evidence type="ECO:0000256" key="7">
    <source>
        <dbReference type="ARBA" id="ARBA00023015"/>
    </source>
</evidence>
<feature type="binding site" evidence="12">
    <location>
        <position position="12"/>
    </location>
    <ligand>
        <name>Zn(2+)</name>
        <dbReference type="ChEBI" id="CHEBI:29105"/>
    </ligand>
</feature>
<feature type="domain" description="C2H2-type" evidence="14">
    <location>
        <begin position="436"/>
        <end position="464"/>
    </location>
</feature>
<evidence type="ECO:0000256" key="3">
    <source>
        <dbReference type="ARBA" id="ARBA00022723"/>
    </source>
</evidence>
<evidence type="ECO:0000256" key="4">
    <source>
        <dbReference type="ARBA" id="ARBA00022737"/>
    </source>
</evidence>
<feature type="domain" description="C2H2-type" evidence="14">
    <location>
        <begin position="295"/>
        <end position="322"/>
    </location>
</feature>
<dbReference type="GO" id="GO:0000978">
    <property type="term" value="F:RNA polymerase II cis-regulatory region sequence-specific DNA binding"/>
    <property type="evidence" value="ECO:0007669"/>
    <property type="project" value="TreeGrafter"/>
</dbReference>
<dbReference type="GO" id="GO:0008270">
    <property type="term" value="F:zinc ion binding"/>
    <property type="evidence" value="ECO:0007669"/>
    <property type="project" value="UniProtKB-UniRule"/>
</dbReference>
<comment type="subcellular location">
    <subcellularLocation>
        <location evidence="1">Nucleus</location>
    </subcellularLocation>
</comment>
<dbReference type="SMART" id="SM00355">
    <property type="entry name" value="ZnF_C2H2"/>
    <property type="match status" value="10"/>
</dbReference>
<evidence type="ECO:0000256" key="2">
    <source>
        <dbReference type="ARBA" id="ARBA00006991"/>
    </source>
</evidence>
<evidence type="ECO:0000313" key="16">
    <source>
        <dbReference type="Proteomes" id="UP000322000"/>
    </source>
</evidence>
<dbReference type="FunFam" id="3.30.160.60:FF:000065">
    <property type="entry name" value="B-cell CLL/lymphoma 6, member B"/>
    <property type="match status" value="1"/>
</dbReference>
<keyword evidence="10" id="KW-0539">Nucleus</keyword>
<dbReference type="KEGG" id="tnl:113504091"/>
<gene>
    <name evidence="17" type="primary">LOC113504091</name>
</gene>
<name>A0A7E5WMT2_TRINI</name>